<dbReference type="InterPro" id="IPR023210">
    <property type="entry name" value="NADP_OxRdtase_dom"/>
</dbReference>
<accession>A0A9D1IAH3</accession>
<dbReference type="InterPro" id="IPR053135">
    <property type="entry name" value="AKR2_Oxidoreductase"/>
</dbReference>
<dbReference type="SUPFAM" id="SSF46548">
    <property type="entry name" value="alpha-helical ferredoxin"/>
    <property type="match status" value="1"/>
</dbReference>
<organism evidence="2 3">
    <name type="scientific">Candidatus Pullichristensenella excrementigallinarum</name>
    <dbReference type="NCBI Taxonomy" id="2840907"/>
    <lineage>
        <taxon>Bacteria</taxon>
        <taxon>Bacillati</taxon>
        <taxon>Bacillota</taxon>
        <taxon>Clostridia</taxon>
        <taxon>Candidatus Pullichristensenella</taxon>
    </lineage>
</organism>
<name>A0A9D1IAH3_9FIRM</name>
<dbReference type="SUPFAM" id="SSF51430">
    <property type="entry name" value="NAD(P)-linked oxidoreductase"/>
    <property type="match status" value="1"/>
</dbReference>
<dbReference type="InterPro" id="IPR017896">
    <property type="entry name" value="4Fe4S_Fe-S-bd"/>
</dbReference>
<dbReference type="PROSITE" id="PS51379">
    <property type="entry name" value="4FE4S_FER_2"/>
    <property type="match status" value="1"/>
</dbReference>
<protein>
    <submittedName>
        <fullName evidence="2">Aldo/keto reductase</fullName>
    </submittedName>
</protein>
<dbReference type="PANTHER" id="PTHR43312:SF2">
    <property type="entry name" value="OXIDOREDUCTASE"/>
    <property type="match status" value="1"/>
</dbReference>
<evidence type="ECO:0000313" key="3">
    <source>
        <dbReference type="Proteomes" id="UP000824072"/>
    </source>
</evidence>
<gene>
    <name evidence="2" type="ORF">IAB02_03780</name>
</gene>
<dbReference type="Proteomes" id="UP000824072">
    <property type="component" value="Unassembled WGS sequence"/>
</dbReference>
<evidence type="ECO:0000313" key="2">
    <source>
        <dbReference type="EMBL" id="HIU33662.1"/>
    </source>
</evidence>
<reference evidence="2" key="1">
    <citation type="submission" date="2020-10" db="EMBL/GenBank/DDBJ databases">
        <authorList>
            <person name="Gilroy R."/>
        </authorList>
    </citation>
    <scope>NUCLEOTIDE SEQUENCE</scope>
    <source>
        <strain evidence="2">ChiHcec3-11533</strain>
    </source>
</reference>
<proteinExistence type="predicted"/>
<feature type="domain" description="4Fe-4S ferredoxin-type" evidence="1">
    <location>
        <begin position="332"/>
        <end position="363"/>
    </location>
</feature>
<dbReference type="CDD" id="cd19096">
    <property type="entry name" value="AKR_Fe-S_oxidoreductase"/>
    <property type="match status" value="1"/>
</dbReference>
<dbReference type="Gene3D" id="3.20.20.100">
    <property type="entry name" value="NADP-dependent oxidoreductase domain"/>
    <property type="match status" value="1"/>
</dbReference>
<reference evidence="2" key="2">
    <citation type="journal article" date="2021" name="PeerJ">
        <title>Extensive microbial diversity within the chicken gut microbiome revealed by metagenomics and culture.</title>
        <authorList>
            <person name="Gilroy R."/>
            <person name="Ravi A."/>
            <person name="Getino M."/>
            <person name="Pursley I."/>
            <person name="Horton D.L."/>
            <person name="Alikhan N.F."/>
            <person name="Baker D."/>
            <person name="Gharbi K."/>
            <person name="Hall N."/>
            <person name="Watson M."/>
            <person name="Adriaenssens E.M."/>
            <person name="Foster-Nyarko E."/>
            <person name="Jarju S."/>
            <person name="Secka A."/>
            <person name="Antonio M."/>
            <person name="Oren A."/>
            <person name="Chaudhuri R.R."/>
            <person name="La Ragione R."/>
            <person name="Hildebrand F."/>
            <person name="Pallen M.J."/>
        </authorList>
    </citation>
    <scope>NUCLEOTIDE SEQUENCE</scope>
    <source>
        <strain evidence="2">ChiHcec3-11533</strain>
    </source>
</reference>
<dbReference type="PANTHER" id="PTHR43312">
    <property type="entry name" value="D-THREO-ALDOSE 1-DEHYDROGENASE"/>
    <property type="match status" value="1"/>
</dbReference>
<dbReference type="InterPro" id="IPR036812">
    <property type="entry name" value="NAD(P)_OxRdtase_dom_sf"/>
</dbReference>
<dbReference type="EMBL" id="DVMU01000084">
    <property type="protein sequence ID" value="HIU33662.1"/>
    <property type="molecule type" value="Genomic_DNA"/>
</dbReference>
<comment type="caution">
    <text evidence="2">The sequence shown here is derived from an EMBL/GenBank/DDBJ whole genome shotgun (WGS) entry which is preliminary data.</text>
</comment>
<evidence type="ECO:0000259" key="1">
    <source>
        <dbReference type="PROSITE" id="PS51379"/>
    </source>
</evidence>
<sequence>MKYRAFPGTRERVSALGMGCMRLPTREDGSIDRPEAIAMIRHAIDSGVNYVDTAWGYHGGDSEVLVGEALRDGYREKTLLATKLPVWLVEKPSDMREIFEKQLKRLGLESVDVYHLHALDAARFEKMQKMGALEFLTQLKREGRIRYAGFSFHDSFDVFQRILSAYDWDVCQVQMNVVDEFHQATLEGVRLAAQRGIGVIAMEPLRGGSLSRAVPREIQALYDAFPIKRSAVEWALRWMIDKEGFCTYLSGMSNMEQLNDNLRIFDSCEAGCLTQEEKKLLTEVREAYERRTPVGCTGCSYCQPCPQGVKIPEILQAYDRAVIFEDYEKFYTKYFSEPRPSCVGCCACESVCPQHFQPTIHEHIQRIEQMCQEHRAGK</sequence>
<dbReference type="AlphaFoldDB" id="A0A9D1IAH3"/>
<dbReference type="Pfam" id="PF00248">
    <property type="entry name" value="Aldo_ket_red"/>
    <property type="match status" value="1"/>
</dbReference>